<proteinExistence type="predicted"/>
<reference evidence="1 2" key="1">
    <citation type="submission" date="2019-02" db="EMBL/GenBank/DDBJ databases">
        <title>Draft genome sequence of Arthrospira platensis NIES-3804.</title>
        <authorList>
            <person name="Yamaguchi H."/>
            <person name="Suzuki S."/>
            <person name="Kawachi M."/>
        </authorList>
    </citation>
    <scope>NUCLEOTIDE SEQUENCE [LARGE SCALE GENOMIC DNA]</scope>
    <source>
        <strain evidence="1 2">NIES-3804</strain>
    </source>
</reference>
<dbReference type="Proteomes" id="UP000435041">
    <property type="component" value="Unassembled WGS sequence"/>
</dbReference>
<name>A0A6H9GVB2_MICAE</name>
<comment type="caution">
    <text evidence="1">The sequence shown here is derived from an EMBL/GenBank/DDBJ whole genome shotgun (WGS) entry which is preliminary data.</text>
</comment>
<accession>A0A6H9GVB2</accession>
<evidence type="ECO:0000313" key="1">
    <source>
        <dbReference type="EMBL" id="GCL49852.1"/>
    </source>
</evidence>
<evidence type="ECO:0000313" key="2">
    <source>
        <dbReference type="Proteomes" id="UP000435041"/>
    </source>
</evidence>
<organism evidence="1 2">
    <name type="scientific">Microcystis aeruginosa NIES-3804</name>
    <dbReference type="NCBI Taxonomy" id="2517783"/>
    <lineage>
        <taxon>Bacteria</taxon>
        <taxon>Bacillati</taxon>
        <taxon>Cyanobacteriota</taxon>
        <taxon>Cyanophyceae</taxon>
        <taxon>Oscillatoriophycideae</taxon>
        <taxon>Chroococcales</taxon>
        <taxon>Microcystaceae</taxon>
        <taxon>Microcystis</taxon>
    </lineage>
</organism>
<protein>
    <submittedName>
        <fullName evidence="1">Uncharacterized protein</fullName>
    </submittedName>
</protein>
<dbReference type="EMBL" id="BJCI01000017">
    <property type="protein sequence ID" value="GCL49852.1"/>
    <property type="molecule type" value="Genomic_DNA"/>
</dbReference>
<dbReference type="AlphaFoldDB" id="A0A6H9GVB2"/>
<sequence length="151" mass="16367">MLTGTEIWFVPVRGWTLISRVCGKEFFLGVGWGASHFCKSTNLGFFKGNFLLKLGVLLSVLSLNPSFWGVLPPKPPVGGVAPPPNPPRISFSVGCLHAIVHIFVPISESLIIADCRYFCKCGMQPWGVGCRNYELGSGEKKAVSCLLNPVS</sequence>
<gene>
    <name evidence="1" type="ORF">NIES3804_14100</name>
</gene>